<dbReference type="Pfam" id="PF03417">
    <property type="entry name" value="AAT"/>
    <property type="match status" value="1"/>
</dbReference>
<dbReference type="InterPro" id="IPR005079">
    <property type="entry name" value="Peptidase_C45_hydrolase"/>
</dbReference>
<dbReference type="InterPro" id="IPR047801">
    <property type="entry name" value="Peptidase_C45"/>
</dbReference>
<dbReference type="InterPro" id="IPR047794">
    <property type="entry name" value="C45_proenzyme-like"/>
</dbReference>
<organism evidence="2 3">
    <name type="scientific">Seiridium unicorne</name>
    <dbReference type="NCBI Taxonomy" id="138068"/>
    <lineage>
        <taxon>Eukaryota</taxon>
        <taxon>Fungi</taxon>
        <taxon>Dikarya</taxon>
        <taxon>Ascomycota</taxon>
        <taxon>Pezizomycotina</taxon>
        <taxon>Sordariomycetes</taxon>
        <taxon>Xylariomycetidae</taxon>
        <taxon>Amphisphaeriales</taxon>
        <taxon>Sporocadaceae</taxon>
        <taxon>Seiridium</taxon>
    </lineage>
</organism>
<feature type="domain" description="Peptidase C45 hydrolase" evidence="1">
    <location>
        <begin position="131"/>
        <end position="354"/>
    </location>
</feature>
<dbReference type="Gene3D" id="1.10.10.2120">
    <property type="match status" value="1"/>
</dbReference>
<evidence type="ECO:0000313" key="3">
    <source>
        <dbReference type="Proteomes" id="UP001408356"/>
    </source>
</evidence>
<dbReference type="PANTHER" id="PTHR34180">
    <property type="entry name" value="PEPTIDASE C45"/>
    <property type="match status" value="1"/>
</dbReference>
<accession>A0ABR2UWI7</accession>
<comment type="caution">
    <text evidence="2">The sequence shown here is derived from an EMBL/GenBank/DDBJ whole genome shotgun (WGS) entry which is preliminary data.</text>
</comment>
<dbReference type="PANTHER" id="PTHR34180:SF1">
    <property type="entry name" value="BETA-ALANYL-DOPAMINE_CARCININE HYDROLASE"/>
    <property type="match status" value="1"/>
</dbReference>
<protein>
    <submittedName>
        <fullName evidence="2">Acyl-coenzyme A:6-aminopenicillanic acid acyl-transferase-domain-containing protein</fullName>
    </submittedName>
</protein>
<proteinExistence type="predicted"/>
<evidence type="ECO:0000313" key="2">
    <source>
        <dbReference type="EMBL" id="KAK9418631.1"/>
    </source>
</evidence>
<evidence type="ECO:0000259" key="1">
    <source>
        <dbReference type="Pfam" id="PF03417"/>
    </source>
</evidence>
<dbReference type="Proteomes" id="UP001408356">
    <property type="component" value="Unassembled WGS sequence"/>
</dbReference>
<sequence length="364" mass="39634">MLEVRCSGSSYEIGETHGRVAASQIRGSIAFYTNLFQKSCSMDWPDVLHEAKQYIEHLEPLAPRYVEEIRGIAAGAGLGFLDILALNVRTEINFGLFTGDSAAGKKARIDDIPSDGCTALAWLTAEGQGQEEKSWLCQNWDWMVEQGENLIVCYISQPGTGIPDIAMVTEAGIIGKIGLNSSGVGCCLNAIRCRGVDRTKLPIHFALRTVLESQSRNEAVKRIETAGVAGSGHILVADPAGSIGLECTSKWIKELAMSSSGQICHTNHLLLPHDDVDEPAWLADSPQRLARIRELVSHIEKPTASAISDIFKDVDGYPSSINRKQVDGTLSQTLFNIVMDLSSRSAKVMFGRPTEFKELTVLAF</sequence>
<keyword evidence="3" id="KW-1185">Reference proteome</keyword>
<gene>
    <name evidence="2" type="ORF">SUNI508_07888</name>
</gene>
<reference evidence="2 3" key="1">
    <citation type="journal article" date="2024" name="J. Plant Pathol.">
        <title>Sequence and assembly of the genome of Seiridium unicorne, isolate CBS 538.82, causal agent of cypress canker disease.</title>
        <authorList>
            <person name="Scali E."/>
            <person name="Rocca G.D."/>
            <person name="Danti R."/>
            <person name="Garbelotto M."/>
            <person name="Barberini S."/>
            <person name="Baroncelli R."/>
            <person name="Emiliani G."/>
        </authorList>
    </citation>
    <scope>NUCLEOTIDE SEQUENCE [LARGE SCALE GENOMIC DNA]</scope>
    <source>
        <strain evidence="2 3">BM-138-508</strain>
    </source>
</reference>
<name>A0ABR2UWI7_9PEZI</name>
<dbReference type="Gene3D" id="3.60.60.10">
    <property type="entry name" value="Penicillin V Acylase, Chain A"/>
    <property type="match status" value="1"/>
</dbReference>
<dbReference type="EMBL" id="JARVKF010000363">
    <property type="protein sequence ID" value="KAK9418631.1"/>
    <property type="molecule type" value="Genomic_DNA"/>
</dbReference>
<dbReference type="NCBIfam" id="NF040521">
    <property type="entry name" value="C45_proenzyme"/>
    <property type="match status" value="1"/>
</dbReference>